<evidence type="ECO:0000313" key="2">
    <source>
        <dbReference type="Proteomes" id="UP000231912"/>
    </source>
</evidence>
<organism evidence="1 2">
    <name type="scientific">Leptospira wolffii</name>
    <dbReference type="NCBI Taxonomy" id="409998"/>
    <lineage>
        <taxon>Bacteria</taxon>
        <taxon>Pseudomonadati</taxon>
        <taxon>Spirochaetota</taxon>
        <taxon>Spirochaetia</taxon>
        <taxon>Leptospirales</taxon>
        <taxon>Leptospiraceae</taxon>
        <taxon>Leptospira</taxon>
    </lineage>
</organism>
<sequence>MNLKYIYFLLFVCIVSACNKCEKKKSNPSACLVLLQEDQRCAEDLPPGSTYIDYCSGLQYAARELCMPTKECNSSLDQHSW</sequence>
<dbReference type="AlphaFoldDB" id="A0A2M9ZE02"/>
<protein>
    <recommendedName>
        <fullName evidence="3">Lipoprotein</fullName>
    </recommendedName>
</protein>
<evidence type="ECO:0008006" key="3">
    <source>
        <dbReference type="Google" id="ProtNLM"/>
    </source>
</evidence>
<comment type="caution">
    <text evidence="1">The sequence shown here is derived from an EMBL/GenBank/DDBJ whole genome shotgun (WGS) entry which is preliminary data.</text>
</comment>
<name>A0A2M9ZE02_9LEPT</name>
<proteinExistence type="predicted"/>
<reference evidence="1 2" key="1">
    <citation type="submission" date="2017-07" db="EMBL/GenBank/DDBJ databases">
        <title>Leptospira spp. isolated from tropical soils.</title>
        <authorList>
            <person name="Thibeaux R."/>
            <person name="Iraola G."/>
            <person name="Ferres I."/>
            <person name="Bierque E."/>
            <person name="Girault D."/>
            <person name="Soupe-Gilbert M.-E."/>
            <person name="Picardeau M."/>
            <person name="Goarant C."/>
        </authorList>
    </citation>
    <scope>NUCLEOTIDE SEQUENCE [LARGE SCALE GENOMIC DNA]</scope>
    <source>
        <strain evidence="1 2">FH2-C-A2</strain>
    </source>
</reference>
<dbReference type="PROSITE" id="PS51257">
    <property type="entry name" value="PROKAR_LIPOPROTEIN"/>
    <property type="match status" value="1"/>
</dbReference>
<evidence type="ECO:0000313" key="1">
    <source>
        <dbReference type="EMBL" id="PJZ66646.1"/>
    </source>
</evidence>
<accession>A0A2M9ZE02</accession>
<gene>
    <name evidence="1" type="ORF">CH371_00590</name>
</gene>
<dbReference type="EMBL" id="NPDT01000001">
    <property type="protein sequence ID" value="PJZ66646.1"/>
    <property type="molecule type" value="Genomic_DNA"/>
</dbReference>
<dbReference type="Proteomes" id="UP000231912">
    <property type="component" value="Unassembled WGS sequence"/>
</dbReference>